<keyword evidence="13" id="KW-0234">DNA repair</keyword>
<dbReference type="PIRSF" id="PIRSF000409">
    <property type="entry name" value="Ada"/>
    <property type="match status" value="1"/>
</dbReference>
<dbReference type="FunFam" id="1.10.10.10:FF:000214">
    <property type="entry name" value="Methylated-DNA--protein-cysteine methyltransferase"/>
    <property type="match status" value="1"/>
</dbReference>
<dbReference type="PROSITE" id="PS01124">
    <property type="entry name" value="HTH_ARAC_FAMILY_2"/>
    <property type="match status" value="1"/>
</dbReference>
<dbReference type="SUPFAM" id="SSF53155">
    <property type="entry name" value="Methylated DNA-protein cysteine methyltransferase domain"/>
    <property type="match status" value="1"/>
</dbReference>
<dbReference type="EC" id="2.1.1.63" evidence="3"/>
<dbReference type="RefSeq" id="WP_154739813.1">
    <property type="nucleotide sequence ID" value="NZ_WMBQ01000002.1"/>
</dbReference>
<dbReference type="InterPro" id="IPR009057">
    <property type="entry name" value="Homeodomain-like_sf"/>
</dbReference>
<feature type="binding site" evidence="16">
    <location>
        <position position="49"/>
    </location>
    <ligand>
        <name>Zn(2+)</name>
        <dbReference type="ChEBI" id="CHEBI:29105"/>
    </ligand>
</feature>
<dbReference type="InterPro" id="IPR001497">
    <property type="entry name" value="MethylDNA_cys_MeTrfase_AS"/>
</dbReference>
<dbReference type="GO" id="GO:0032259">
    <property type="term" value="P:methylation"/>
    <property type="evidence" value="ECO:0007669"/>
    <property type="project" value="UniProtKB-KW"/>
</dbReference>
<dbReference type="InterPro" id="IPR014048">
    <property type="entry name" value="MethylDNA_cys_MeTrfase_DNA-bd"/>
</dbReference>
<dbReference type="InterPro" id="IPR004026">
    <property type="entry name" value="Ada_DNA_repair_Zn-bd"/>
</dbReference>
<evidence type="ECO:0000313" key="19">
    <source>
        <dbReference type="Proteomes" id="UP000440694"/>
    </source>
</evidence>
<dbReference type="GO" id="GO:0003700">
    <property type="term" value="F:DNA-binding transcription factor activity"/>
    <property type="evidence" value="ECO:0007669"/>
    <property type="project" value="InterPro"/>
</dbReference>
<dbReference type="Gene3D" id="1.10.10.10">
    <property type="entry name" value="Winged helix-like DNA-binding domain superfamily/Winged helix DNA-binding domain"/>
    <property type="match status" value="1"/>
</dbReference>
<dbReference type="GO" id="GO:0043565">
    <property type="term" value="F:sequence-specific DNA binding"/>
    <property type="evidence" value="ECO:0007669"/>
    <property type="project" value="InterPro"/>
</dbReference>
<reference evidence="18 19" key="1">
    <citation type="submission" date="2019-11" db="EMBL/GenBank/DDBJ databases">
        <title>Identification of a novel strain.</title>
        <authorList>
            <person name="Xu Q."/>
            <person name="Wang G."/>
        </authorList>
    </citation>
    <scope>NUCLEOTIDE SEQUENCE [LARGE SCALE GENOMIC DNA]</scope>
    <source>
        <strain evidence="19">xq</strain>
    </source>
</reference>
<dbReference type="Gene3D" id="1.10.10.60">
    <property type="entry name" value="Homeodomain-like"/>
    <property type="match status" value="1"/>
</dbReference>
<dbReference type="InterPro" id="IPR018060">
    <property type="entry name" value="HTH_AraC"/>
</dbReference>
<evidence type="ECO:0000256" key="13">
    <source>
        <dbReference type="ARBA" id="ARBA00023204"/>
    </source>
</evidence>
<dbReference type="Gene3D" id="3.30.160.70">
    <property type="entry name" value="Methylated DNA-protein cysteine methyltransferase domain"/>
    <property type="match status" value="1"/>
</dbReference>
<comment type="catalytic activity">
    <reaction evidence="1">
        <text>a 4-O-methyl-thymidine in DNA + L-cysteinyl-[protein] = a thymidine in DNA + S-methyl-L-cysteinyl-[protein]</text>
        <dbReference type="Rhea" id="RHEA:53428"/>
        <dbReference type="Rhea" id="RHEA-COMP:10131"/>
        <dbReference type="Rhea" id="RHEA-COMP:10132"/>
        <dbReference type="Rhea" id="RHEA-COMP:13555"/>
        <dbReference type="Rhea" id="RHEA-COMP:13556"/>
        <dbReference type="ChEBI" id="CHEBI:29950"/>
        <dbReference type="ChEBI" id="CHEBI:82612"/>
        <dbReference type="ChEBI" id="CHEBI:137386"/>
        <dbReference type="ChEBI" id="CHEBI:137387"/>
        <dbReference type="EC" id="2.1.1.63"/>
    </reaction>
</comment>
<dbReference type="InterPro" id="IPR035451">
    <property type="entry name" value="Ada-like_dom_sf"/>
</dbReference>
<evidence type="ECO:0000313" key="18">
    <source>
        <dbReference type="EMBL" id="MTD95250.1"/>
    </source>
</evidence>
<evidence type="ECO:0000256" key="10">
    <source>
        <dbReference type="ARBA" id="ARBA00023125"/>
    </source>
</evidence>
<keyword evidence="4 18" id="KW-0489">Methyltransferase</keyword>
<accession>A0A6I3KMX2</accession>
<gene>
    <name evidence="18" type="primary">ada</name>
    <name evidence="18" type="ORF">GIW81_13000</name>
</gene>
<dbReference type="Pfam" id="PF01035">
    <property type="entry name" value="DNA_binding_1"/>
    <property type="match status" value="1"/>
</dbReference>
<dbReference type="InterPro" id="IPR036217">
    <property type="entry name" value="MethylDNA_cys_MeTrfase_DNAb"/>
</dbReference>
<evidence type="ECO:0000256" key="15">
    <source>
        <dbReference type="PIRSR" id="PIRSR000409-1"/>
    </source>
</evidence>
<dbReference type="Pfam" id="PF02870">
    <property type="entry name" value="Methyltransf_1N"/>
    <property type="match status" value="1"/>
</dbReference>
<keyword evidence="8 16" id="KW-0862">Zinc</keyword>
<dbReference type="SUPFAM" id="SSF46689">
    <property type="entry name" value="Homeodomain-like"/>
    <property type="match status" value="1"/>
</dbReference>
<feature type="domain" description="HTH araC/xylS-type" evidence="17">
    <location>
        <begin position="109"/>
        <end position="191"/>
    </location>
</feature>
<comment type="cofactor">
    <cofactor evidence="16">
        <name>Zn(2+)</name>
        <dbReference type="ChEBI" id="CHEBI:29105"/>
    </cofactor>
    <text evidence="16">Binds 1 zinc ion per subunit.</text>
</comment>
<keyword evidence="5 18" id="KW-0808">Transferase</keyword>
<dbReference type="Pfam" id="PF12833">
    <property type="entry name" value="HTH_18"/>
    <property type="match status" value="1"/>
</dbReference>
<feature type="binding site" evidence="16">
    <location>
        <position position="45"/>
    </location>
    <ligand>
        <name>Zn(2+)</name>
        <dbReference type="ChEBI" id="CHEBI:29105"/>
    </ligand>
</feature>
<dbReference type="GO" id="GO:0006307">
    <property type="term" value="P:DNA alkylation repair"/>
    <property type="evidence" value="ECO:0007669"/>
    <property type="project" value="UniProtKB-ARBA"/>
</dbReference>
<dbReference type="NCBIfam" id="NF011964">
    <property type="entry name" value="PRK15435.1"/>
    <property type="match status" value="1"/>
</dbReference>
<dbReference type="Proteomes" id="UP000440694">
    <property type="component" value="Unassembled WGS sequence"/>
</dbReference>
<dbReference type="InterPro" id="IPR016221">
    <property type="entry name" value="Bifunct_regulatory_prot_Ada"/>
</dbReference>
<name>A0A6I3KMX2_9HYPH</name>
<feature type="binding site" evidence="16">
    <location>
        <position position="76"/>
    </location>
    <ligand>
        <name>Zn(2+)</name>
        <dbReference type="ChEBI" id="CHEBI:29105"/>
    </ligand>
</feature>
<feature type="binding site" evidence="16">
    <location>
        <position position="79"/>
    </location>
    <ligand>
        <name>Zn(2+)</name>
        <dbReference type="ChEBI" id="CHEBI:29105"/>
    </ligand>
</feature>
<evidence type="ECO:0000256" key="2">
    <source>
        <dbReference type="ARBA" id="ARBA00008711"/>
    </source>
</evidence>
<keyword evidence="7" id="KW-0227">DNA damage</keyword>
<evidence type="ECO:0000256" key="11">
    <source>
        <dbReference type="ARBA" id="ARBA00023159"/>
    </source>
</evidence>
<comment type="caution">
    <text evidence="18">The sequence shown here is derived from an EMBL/GenBank/DDBJ whole genome shotgun (WGS) entry which is preliminary data.</text>
</comment>
<comment type="similarity">
    <text evidence="2">Belongs to the MGMT family.</text>
</comment>
<evidence type="ECO:0000256" key="9">
    <source>
        <dbReference type="ARBA" id="ARBA00023015"/>
    </source>
</evidence>
<dbReference type="InterPro" id="IPR008332">
    <property type="entry name" value="MethylG_MeTrfase_N"/>
</dbReference>
<protein>
    <recommendedName>
        <fullName evidence="3">methylated-DNA--[protein]-cysteine S-methyltransferase</fullName>
        <ecNumber evidence="3">2.1.1.63</ecNumber>
    </recommendedName>
</protein>
<dbReference type="Pfam" id="PF02805">
    <property type="entry name" value="Ada_Zn_binding"/>
    <property type="match status" value="1"/>
</dbReference>
<evidence type="ECO:0000256" key="12">
    <source>
        <dbReference type="ARBA" id="ARBA00023163"/>
    </source>
</evidence>
<comment type="catalytic activity">
    <reaction evidence="14">
        <text>a 6-O-methyl-2'-deoxyguanosine in DNA + L-cysteinyl-[protein] = S-methyl-L-cysteinyl-[protein] + a 2'-deoxyguanosine in DNA</text>
        <dbReference type="Rhea" id="RHEA:24000"/>
        <dbReference type="Rhea" id="RHEA-COMP:10131"/>
        <dbReference type="Rhea" id="RHEA-COMP:10132"/>
        <dbReference type="Rhea" id="RHEA-COMP:11367"/>
        <dbReference type="Rhea" id="RHEA-COMP:11368"/>
        <dbReference type="ChEBI" id="CHEBI:29950"/>
        <dbReference type="ChEBI" id="CHEBI:82612"/>
        <dbReference type="ChEBI" id="CHEBI:85445"/>
        <dbReference type="ChEBI" id="CHEBI:85448"/>
        <dbReference type="EC" id="2.1.1.63"/>
    </reaction>
</comment>
<keyword evidence="12" id="KW-0804">Transcription</keyword>
<keyword evidence="6 16" id="KW-0479">Metal-binding</keyword>
<feature type="active site" description="Nucleophile; methyl group acceptor from methylphosphotriester" evidence="15">
    <location>
        <position position="45"/>
    </location>
</feature>
<dbReference type="NCBIfam" id="TIGR00589">
    <property type="entry name" value="ogt"/>
    <property type="match status" value="1"/>
</dbReference>
<evidence type="ECO:0000256" key="7">
    <source>
        <dbReference type="ARBA" id="ARBA00022763"/>
    </source>
</evidence>
<evidence type="ECO:0000256" key="16">
    <source>
        <dbReference type="PIRSR" id="PIRSR000409-3"/>
    </source>
</evidence>
<evidence type="ECO:0000259" key="17">
    <source>
        <dbReference type="PROSITE" id="PS01124"/>
    </source>
</evidence>
<evidence type="ECO:0000256" key="6">
    <source>
        <dbReference type="ARBA" id="ARBA00022723"/>
    </source>
</evidence>
<dbReference type="FunFam" id="3.40.10.10:FF:000001">
    <property type="entry name" value="DNA-3-methyladenine glycosylase 2"/>
    <property type="match status" value="1"/>
</dbReference>
<dbReference type="GO" id="GO:0008270">
    <property type="term" value="F:zinc ion binding"/>
    <property type="evidence" value="ECO:0007669"/>
    <property type="project" value="InterPro"/>
</dbReference>
<dbReference type="Gene3D" id="3.40.10.10">
    <property type="entry name" value="DNA Methylphosphotriester Repair Domain"/>
    <property type="match status" value="1"/>
</dbReference>
<evidence type="ECO:0000256" key="4">
    <source>
        <dbReference type="ARBA" id="ARBA00022603"/>
    </source>
</evidence>
<dbReference type="SMART" id="SM00342">
    <property type="entry name" value="HTH_ARAC"/>
    <property type="match status" value="1"/>
</dbReference>
<dbReference type="SUPFAM" id="SSF57884">
    <property type="entry name" value="Ada DNA repair protein, N-terminal domain (N-Ada 10)"/>
    <property type="match status" value="1"/>
</dbReference>
<keyword evidence="19" id="KW-1185">Reference proteome</keyword>
<dbReference type="InterPro" id="IPR036631">
    <property type="entry name" value="MGMT_N_sf"/>
</dbReference>
<keyword evidence="10 18" id="KW-0238">DNA-binding</keyword>
<evidence type="ECO:0000256" key="8">
    <source>
        <dbReference type="ARBA" id="ARBA00022833"/>
    </source>
</evidence>
<keyword evidence="9" id="KW-0805">Transcription regulation</keyword>
<proteinExistence type="inferred from homology"/>
<dbReference type="AlphaFoldDB" id="A0A6I3KMX2"/>
<feature type="active site" description="Nucleophile; methyl group acceptor from either O6-methylguanine or O4-methylthymine" evidence="15">
    <location>
        <position position="329"/>
    </location>
</feature>
<evidence type="ECO:0000256" key="3">
    <source>
        <dbReference type="ARBA" id="ARBA00011918"/>
    </source>
</evidence>
<dbReference type="EMBL" id="WMBQ01000002">
    <property type="protein sequence ID" value="MTD95250.1"/>
    <property type="molecule type" value="Genomic_DNA"/>
</dbReference>
<dbReference type="PROSITE" id="PS00374">
    <property type="entry name" value="MGMT"/>
    <property type="match status" value="1"/>
</dbReference>
<dbReference type="PANTHER" id="PTHR10815">
    <property type="entry name" value="METHYLATED-DNA--PROTEIN-CYSTEINE METHYLTRANSFERASE"/>
    <property type="match status" value="1"/>
</dbReference>
<dbReference type="SUPFAM" id="SSF46767">
    <property type="entry name" value="Methylated DNA-protein cysteine methyltransferase, C-terminal domain"/>
    <property type="match status" value="1"/>
</dbReference>
<dbReference type="CDD" id="cd06445">
    <property type="entry name" value="ATase"/>
    <property type="match status" value="1"/>
</dbReference>
<evidence type="ECO:0000256" key="5">
    <source>
        <dbReference type="ARBA" id="ARBA00022679"/>
    </source>
</evidence>
<evidence type="ECO:0000256" key="1">
    <source>
        <dbReference type="ARBA" id="ARBA00001286"/>
    </source>
</evidence>
<dbReference type="GO" id="GO:0003908">
    <property type="term" value="F:methylated-DNA-[protein]-cysteine S-methyltransferase activity"/>
    <property type="evidence" value="ECO:0007669"/>
    <property type="project" value="UniProtKB-EC"/>
</dbReference>
<keyword evidence="11" id="KW-0010">Activator</keyword>
<sequence>MSRSTSQTTGKAAAADDRRWASVLARDKAADGSFVLGVKTTGIYCKPSCPARKPLRKNVSFYATCAEAEAAGFRACKRCKPKMASGNNAQAEKIAVACRMIETAETAPNLETLAASAGLSSYHFHRVFKAATGLTPKAYAVAHRNKRVRDALKGDKSVTEAIYEAGFNSPGRFYADATPSLGMKPRAYRAGGADTEIRHAIAKCTLGKMLVAATDKGICALFFGDDPAELERELRDRLPRAKLTKGDRAFKDLVAKVVAYVEQPQKALDLPLDVQGTAFQHRVWTALREIPPGETVTYGDIARRIGKPEAVRAVGTACAANRIAVAIPCHRVVGSTGKLTGYRWGVERKQALLDREKRKR</sequence>
<organism evidence="18 19">
    <name type="scientific">Hyphomicrobium album</name>
    <dbReference type="NCBI Taxonomy" id="2665159"/>
    <lineage>
        <taxon>Bacteria</taxon>
        <taxon>Pseudomonadati</taxon>
        <taxon>Pseudomonadota</taxon>
        <taxon>Alphaproteobacteria</taxon>
        <taxon>Hyphomicrobiales</taxon>
        <taxon>Hyphomicrobiaceae</taxon>
        <taxon>Hyphomicrobium</taxon>
    </lineage>
</organism>
<evidence type="ECO:0000256" key="14">
    <source>
        <dbReference type="ARBA" id="ARBA00049348"/>
    </source>
</evidence>
<dbReference type="InterPro" id="IPR036388">
    <property type="entry name" value="WH-like_DNA-bd_sf"/>
</dbReference>
<dbReference type="PANTHER" id="PTHR10815:SF14">
    <property type="entry name" value="BIFUNCTIONAL TRANSCRIPTIONAL ACTIVATOR_DNA REPAIR ENZYME ADA"/>
    <property type="match status" value="1"/>
</dbReference>